<gene>
    <name evidence="1" type="ORF">SAMN05444365_101818</name>
</gene>
<dbReference type="AlphaFoldDB" id="A0A1H3HGE5"/>
<keyword evidence="2" id="KW-1185">Reference proteome</keyword>
<evidence type="ECO:0000313" key="2">
    <source>
        <dbReference type="Proteomes" id="UP000242415"/>
    </source>
</evidence>
<accession>A0A1H3HGE5</accession>
<name>A0A1H3HGE5_9ACTN</name>
<reference evidence="2" key="1">
    <citation type="submission" date="2016-10" db="EMBL/GenBank/DDBJ databases">
        <authorList>
            <person name="Varghese N."/>
            <person name="Submissions S."/>
        </authorList>
    </citation>
    <scope>NUCLEOTIDE SEQUENCE [LARGE SCALE GENOMIC DNA]</scope>
    <source>
        <strain evidence="2">DSM 45245</strain>
    </source>
</reference>
<dbReference type="STRING" id="405436.SAMN05444365_101818"/>
<dbReference type="EMBL" id="FNPH01000001">
    <property type="protein sequence ID" value="SDY14295.1"/>
    <property type="molecule type" value="Genomic_DNA"/>
</dbReference>
<evidence type="ECO:0000313" key="1">
    <source>
        <dbReference type="EMBL" id="SDY14295.1"/>
    </source>
</evidence>
<sequence length="95" mass="10431">MTLRGAFDMLGDGVVGGACPRRCAPRPALTNVVPVGTLGGMVWTAQRLDPVRSRRRMELLAEIAGARAARETQQPRRKRGVRLRGLIATRRRLAN</sequence>
<dbReference type="Proteomes" id="UP000242415">
    <property type="component" value="Unassembled WGS sequence"/>
</dbReference>
<organism evidence="1 2">
    <name type="scientific">Micromonospora pattaloongensis</name>
    <dbReference type="NCBI Taxonomy" id="405436"/>
    <lineage>
        <taxon>Bacteria</taxon>
        <taxon>Bacillati</taxon>
        <taxon>Actinomycetota</taxon>
        <taxon>Actinomycetes</taxon>
        <taxon>Micromonosporales</taxon>
        <taxon>Micromonosporaceae</taxon>
        <taxon>Micromonospora</taxon>
    </lineage>
</organism>
<protein>
    <submittedName>
        <fullName evidence="1">Uncharacterized protein</fullName>
    </submittedName>
</protein>
<proteinExistence type="predicted"/>